<name>A0A0C1VTV0_9VIBR</name>
<dbReference type="Pfam" id="PF06924">
    <property type="entry name" value="DUF1281"/>
    <property type="match status" value="1"/>
</dbReference>
<proteinExistence type="predicted"/>
<dbReference type="AlphaFoldDB" id="A0A0C1VTV0"/>
<organism evidence="2 3">
    <name type="scientific">Vibrio owensii CAIM 1854 = LMG 25443</name>
    <dbReference type="NCBI Taxonomy" id="1229493"/>
    <lineage>
        <taxon>Bacteria</taxon>
        <taxon>Pseudomonadati</taxon>
        <taxon>Pseudomonadota</taxon>
        <taxon>Gammaproteobacteria</taxon>
        <taxon>Vibrionales</taxon>
        <taxon>Vibrionaceae</taxon>
        <taxon>Vibrio</taxon>
    </lineage>
</organism>
<dbReference type="Gene3D" id="1.10.3530.10">
    <property type="entry name" value="Api92-like"/>
    <property type="match status" value="1"/>
</dbReference>
<dbReference type="Proteomes" id="UP000031586">
    <property type="component" value="Unassembled WGS sequence"/>
</dbReference>
<dbReference type="EMBL" id="JPRD01000015">
    <property type="protein sequence ID" value="KIF53323.1"/>
    <property type="molecule type" value="Genomic_DNA"/>
</dbReference>
<comment type="caution">
    <text evidence="2">The sequence shown here is derived from an EMBL/GenBank/DDBJ whole genome shotgun (WGS) entry which is preliminary data.</text>
</comment>
<dbReference type="InterPro" id="IPR009694">
    <property type="entry name" value="DUF1281"/>
</dbReference>
<dbReference type="PATRIC" id="fig|1229493.5.peg.1167"/>
<evidence type="ECO:0000259" key="1">
    <source>
        <dbReference type="Pfam" id="PF06924"/>
    </source>
</evidence>
<evidence type="ECO:0000313" key="3">
    <source>
        <dbReference type="Proteomes" id="UP000031586"/>
    </source>
</evidence>
<feature type="domain" description="DUF1281" evidence="1">
    <location>
        <begin position="42"/>
        <end position="189"/>
    </location>
</feature>
<reference evidence="2 3" key="1">
    <citation type="submission" date="2014-07" db="EMBL/GenBank/DDBJ databases">
        <title>Unique and conserved regions in Vibrio harveyi and related species in comparison with the shrimp pathogen Vibrio harveyi CAIM 1792.</title>
        <authorList>
            <person name="Espinoza-Valles I."/>
            <person name="Vora G."/>
            <person name="Leekitcharoenphon P."/>
            <person name="Ussery D."/>
            <person name="Hoj L."/>
            <person name="Gomez-Gil B."/>
        </authorList>
    </citation>
    <scope>NUCLEOTIDE SEQUENCE [LARGE SCALE GENOMIC DNA]</scope>
    <source>
        <strain evidence="3">CAIM 1854 / LMG 25443</strain>
    </source>
</reference>
<protein>
    <recommendedName>
        <fullName evidence="1">DUF1281 domain-containing protein</fullName>
    </recommendedName>
</protein>
<dbReference type="RefSeq" id="WP_020194520.1">
    <property type="nucleotide sequence ID" value="NZ_BAOH01000005.1"/>
</dbReference>
<evidence type="ECO:0000313" key="2">
    <source>
        <dbReference type="EMBL" id="KIF53323.1"/>
    </source>
</evidence>
<gene>
    <name evidence="2" type="ORF">H735_10390</name>
</gene>
<accession>A0A0C1VTV0</accession>
<dbReference type="InterPro" id="IPR023136">
    <property type="entry name" value="Api92-like_dom_sf"/>
</dbReference>
<dbReference type="SUPFAM" id="SSF160940">
    <property type="entry name" value="Api92-like"/>
    <property type="match status" value="1"/>
</dbReference>
<sequence>MANYCTNALVLHNASEAEINLVESVFDGTFVNRIDEITWKLRKIFLAGACGLLLPHKSTDTAVIDLLEEACPLLIKGRFGDSEASLAYSEFLALFINGELKPGHYDEIDSIYHRTGIHNVYFGDIPIRYRKAMKRLWKDCSETYFDENRRTYEFNQKIGIDAWWSHQVAAPINSAKEEKFDMRVLTPVPVRVLVSNKVEEHYSGHGRITPFFSTMSKFFYYKQLFGNKMYVTDAWRITGDGSWSFDSAWSPVRELSEIIPEFLKDHLGEENEDLSVDIAYFEGGMGFQGVNDDVYDYVCIYDEDDDSDSGLHPDVQTAFGY</sequence>